<reference evidence="2" key="1">
    <citation type="journal article" date="2022" name="bioRxiv">
        <title>Sequencing and chromosome-scale assembly of the giantPleurodeles waltlgenome.</title>
        <authorList>
            <person name="Brown T."/>
            <person name="Elewa A."/>
            <person name="Iarovenko S."/>
            <person name="Subramanian E."/>
            <person name="Araus A.J."/>
            <person name="Petzold A."/>
            <person name="Susuki M."/>
            <person name="Suzuki K.-i.T."/>
            <person name="Hayashi T."/>
            <person name="Toyoda A."/>
            <person name="Oliveira C."/>
            <person name="Osipova E."/>
            <person name="Leigh N.D."/>
            <person name="Simon A."/>
            <person name="Yun M.H."/>
        </authorList>
    </citation>
    <scope>NUCLEOTIDE SEQUENCE</scope>
    <source>
        <strain evidence="2">20211129_DDA</strain>
        <tissue evidence="2">Liver</tissue>
    </source>
</reference>
<evidence type="ECO:0000313" key="2">
    <source>
        <dbReference type="EMBL" id="KAJ1189113.1"/>
    </source>
</evidence>
<dbReference type="Proteomes" id="UP001066276">
    <property type="component" value="Chromosome 3_1"/>
</dbReference>
<protein>
    <submittedName>
        <fullName evidence="2">Uncharacterized protein</fullName>
    </submittedName>
</protein>
<proteinExistence type="predicted"/>
<organism evidence="2 3">
    <name type="scientific">Pleurodeles waltl</name>
    <name type="common">Iberian ribbed newt</name>
    <dbReference type="NCBI Taxonomy" id="8319"/>
    <lineage>
        <taxon>Eukaryota</taxon>
        <taxon>Metazoa</taxon>
        <taxon>Chordata</taxon>
        <taxon>Craniata</taxon>
        <taxon>Vertebrata</taxon>
        <taxon>Euteleostomi</taxon>
        <taxon>Amphibia</taxon>
        <taxon>Batrachia</taxon>
        <taxon>Caudata</taxon>
        <taxon>Salamandroidea</taxon>
        <taxon>Salamandridae</taxon>
        <taxon>Pleurodelinae</taxon>
        <taxon>Pleurodeles</taxon>
    </lineage>
</organism>
<dbReference type="EMBL" id="JANPWB010000005">
    <property type="protein sequence ID" value="KAJ1189113.1"/>
    <property type="molecule type" value="Genomic_DNA"/>
</dbReference>
<accession>A0AAV7UMZ3</accession>
<comment type="caution">
    <text evidence="2">The sequence shown here is derived from an EMBL/GenBank/DDBJ whole genome shotgun (WGS) entry which is preliminary data.</text>
</comment>
<gene>
    <name evidence="2" type="ORF">NDU88_005864</name>
</gene>
<keyword evidence="3" id="KW-1185">Reference proteome</keyword>
<dbReference type="AlphaFoldDB" id="A0AAV7UMZ3"/>
<evidence type="ECO:0000313" key="3">
    <source>
        <dbReference type="Proteomes" id="UP001066276"/>
    </source>
</evidence>
<sequence>MKTEDRRTKRLKFLRGPAQRRRMERTTRMREPCEVAVSRFWTRQAATSNAGCKENHIHKSLTSCRSVLCFSHILWNGDTGTLRHTNKGKAVTTKRQDHLERNFKEEEKRKRDQEKGSKGQS</sequence>
<name>A0AAV7UMZ3_PLEWA</name>
<feature type="compositionally biased region" description="Basic and acidic residues" evidence="1">
    <location>
        <begin position="94"/>
        <end position="121"/>
    </location>
</feature>
<feature type="region of interest" description="Disordered" evidence="1">
    <location>
        <begin position="80"/>
        <end position="121"/>
    </location>
</feature>
<evidence type="ECO:0000256" key="1">
    <source>
        <dbReference type="SAM" id="MobiDB-lite"/>
    </source>
</evidence>